<geneLocation type="plastid" evidence="1"/>
<reference evidence="1" key="2">
    <citation type="submission" date="2019-04" db="EMBL/GenBank/DDBJ databases">
        <authorList>
            <person name="Pasella M."/>
        </authorList>
    </citation>
    <scope>NUCLEOTIDE SEQUENCE</scope>
    <source>
        <strain evidence="1">PD2926</strain>
    </source>
</reference>
<reference evidence="1" key="1">
    <citation type="journal article" date="2019" name="Mol. Phylogenet. Evol.">
        <title>Morphological evolution and classification of the red algal order Ceramiales inferred using plastid phylogenomics.</title>
        <authorList>
            <person name="Diaz-Tapia P."/>
            <person name="Pasella M.M."/>
            <person name="Verbruggen H."/>
            <person name="Maggs C.A."/>
        </authorList>
    </citation>
    <scope>NUCLEOTIDE SEQUENCE</scope>
    <source>
        <strain evidence="1">PD2926</strain>
    </source>
</reference>
<proteinExistence type="predicted"/>
<protein>
    <submittedName>
        <fullName evidence="1">Uncharacterized protein</fullName>
    </submittedName>
</protein>
<dbReference type="AlphaFoldDB" id="A0A4D6WLS7"/>
<organism evidence="1">
    <name type="scientific">Bornetia secundiflora</name>
    <dbReference type="NCBI Taxonomy" id="2575637"/>
    <lineage>
        <taxon>Eukaryota</taxon>
        <taxon>Rhodophyta</taxon>
        <taxon>Florideophyceae</taxon>
        <taxon>Rhodymeniophycidae</taxon>
        <taxon>Ceramiales</taxon>
        <taxon>Wrangeliaceae</taxon>
        <taxon>Bornetia</taxon>
    </lineage>
</organism>
<evidence type="ECO:0000313" key="1">
    <source>
        <dbReference type="EMBL" id="QCI04719.1"/>
    </source>
</evidence>
<name>A0A4D6WLS7_9FLOR</name>
<sequence>MNISTNNNLFAYQASLLYQIKKKTEPETKIIQKIYLIQCNQYLSNQFRLYKRLIDRYNANISIFFNKLFYDKYISLLKTSGFLKSLISFNTYIDRSKYIIFYIELNPILKKIRVVDYHTLSIPKKNLLKYLNYQIGLPINYKSLNNSLYNIHKWYVNQGFKWVKIHYYIKNNQINIFINEGSISDILLINSYRNNFHKSVSNKYINKLNQLIINELNLCHNQKINLYKLEIDILKLKHKYIFHNIQYFIKNTGNRLSITIAYNIYDHKTYLIKWHNMISIYKECVSSQVHLFYTLNQAITKYSFKIAYFFIQYYTQSLFNIPLNDYIIIHENIIKIYKRCNLYLHIYYSQYFIKVVLLIIPKQLHATMFINIMINIYIYYHILQTNHYYYLNHKFIPCTNLHSYIYKAHLKICNLEIKYKNLIYQEFIVHYDQYFQKYINLLHYLNYDQLINIIKIHQFKVFQYNINYNNLPLVNLSITNIRHIVNIYYKALFYLPEIINKQLYFKYSYFHHIQIKYQKLYLLNRMILGYHKLLIYSELNILIGHIAKYLMYTENLYNKVYTCIVNHKYHALMKLEYQLLFSGSNHIYLFSQYLPFKNIYNYYSLEIINLKNIKPLSIQVGIGIQINIPLKYIPIIRLESNIKTLHNAIIKTYLMSKLY</sequence>
<accession>A0A4D6WLS7</accession>
<gene>
    <name evidence="1" type="primary">orf659</name>
</gene>
<keyword evidence="1" id="KW-0934">Plastid</keyword>
<dbReference type="Gene3D" id="3.10.20.310">
    <property type="entry name" value="membrane protein fhac"/>
    <property type="match status" value="1"/>
</dbReference>
<dbReference type="EMBL" id="MK814615">
    <property type="protein sequence ID" value="QCI04719.1"/>
    <property type="molecule type" value="Genomic_DNA"/>
</dbReference>